<name>A0A2J6XAB6_9CHLR</name>
<protein>
    <recommendedName>
        <fullName evidence="2">DUF5010 domain-containing protein</fullName>
    </recommendedName>
</protein>
<feature type="non-terminal residue" evidence="3">
    <location>
        <position position="314"/>
    </location>
</feature>
<reference evidence="3 4" key="1">
    <citation type="submission" date="2018-01" db="EMBL/GenBank/DDBJ databases">
        <title>Metagenomic assembled genomes from two thermal pools in the Uzon Caldera, Kamchatka, Russia.</title>
        <authorList>
            <person name="Wilkins L."/>
            <person name="Ettinger C."/>
        </authorList>
    </citation>
    <scope>NUCLEOTIDE SEQUENCE [LARGE SCALE GENOMIC DNA]</scope>
    <source>
        <strain evidence="3">ZAV-02</strain>
    </source>
</reference>
<organism evidence="3 4">
    <name type="scientific">Chloroflexus aggregans</name>
    <dbReference type="NCBI Taxonomy" id="152260"/>
    <lineage>
        <taxon>Bacteria</taxon>
        <taxon>Bacillati</taxon>
        <taxon>Chloroflexota</taxon>
        <taxon>Chloroflexia</taxon>
        <taxon>Chloroflexales</taxon>
        <taxon>Chloroflexineae</taxon>
        <taxon>Chloroflexaceae</taxon>
        <taxon>Chloroflexus</taxon>
    </lineage>
</organism>
<dbReference type="PROSITE" id="PS51257">
    <property type="entry name" value="PROKAR_LIPOPROTEIN"/>
    <property type="match status" value="1"/>
</dbReference>
<evidence type="ECO:0000313" key="4">
    <source>
        <dbReference type="Proteomes" id="UP000243376"/>
    </source>
</evidence>
<keyword evidence="1" id="KW-0732">Signal</keyword>
<gene>
    <name evidence="3" type="ORF">C0184_03525</name>
</gene>
<comment type="caution">
    <text evidence="3">The sequence shown here is derived from an EMBL/GenBank/DDBJ whole genome shotgun (WGS) entry which is preliminary data.</text>
</comment>
<accession>A0A2J6XAB6</accession>
<proteinExistence type="predicted"/>
<dbReference type="Proteomes" id="UP000243376">
    <property type="component" value="Unassembled WGS sequence"/>
</dbReference>
<dbReference type="InterPro" id="IPR032178">
    <property type="entry name" value="DUF5010"/>
</dbReference>
<evidence type="ECO:0000313" key="3">
    <source>
        <dbReference type="EMBL" id="PMP84538.1"/>
    </source>
</evidence>
<feature type="domain" description="DUF5010" evidence="2">
    <location>
        <begin position="127"/>
        <end position="294"/>
    </location>
</feature>
<sequence length="314" mass="35379">MRYRWLMIVLSLILAACSTERIVDPSPTNRATPALAVPSPTIAATPTTGLPTVTPTMVVPSPTVPTTQVFVPDIISTRRVPLLGTFFFYWYNCPQQECDPSLLRAVPPGWLTPLPNDPDPRDGASYSSYNYDWYEQELRTMAATGIDIVFPVSWGDHPHPWFRQDRINLLVQANGVLEQPLRIGMFVDTTAQQGMYQEFLGNGYRVGPQVPRLPLSDPRSGYFFYNLHIRDFFTRIPRDMWATIEGRPIIITYTALCCDNLELSGTLWRAVKEAFYTDFGVEPWLILEETWLNSQALAPPDGLPSSAEVADGVY</sequence>
<dbReference type="Pfam" id="PF16402">
    <property type="entry name" value="DUF5010"/>
    <property type="match status" value="1"/>
</dbReference>
<evidence type="ECO:0000256" key="1">
    <source>
        <dbReference type="SAM" id="SignalP"/>
    </source>
</evidence>
<dbReference type="EMBL" id="PNIQ01000232">
    <property type="protein sequence ID" value="PMP84538.1"/>
    <property type="molecule type" value="Genomic_DNA"/>
</dbReference>
<dbReference type="AlphaFoldDB" id="A0A2J6XAB6"/>
<feature type="chain" id="PRO_5014400324" description="DUF5010 domain-containing protein" evidence="1">
    <location>
        <begin position="22"/>
        <end position="314"/>
    </location>
</feature>
<feature type="signal peptide" evidence="1">
    <location>
        <begin position="1"/>
        <end position="21"/>
    </location>
</feature>
<dbReference type="Gene3D" id="3.20.20.80">
    <property type="entry name" value="Glycosidases"/>
    <property type="match status" value="1"/>
</dbReference>
<evidence type="ECO:0000259" key="2">
    <source>
        <dbReference type="Pfam" id="PF16402"/>
    </source>
</evidence>